<dbReference type="KEGG" id="lgo:JCM16774_0421"/>
<evidence type="ECO:0008006" key="3">
    <source>
        <dbReference type="Google" id="ProtNLM"/>
    </source>
</evidence>
<dbReference type="OrthoDB" id="6120799at2"/>
<dbReference type="AlphaFoldDB" id="A0A510JAS0"/>
<evidence type="ECO:0000313" key="1">
    <source>
        <dbReference type="EMBL" id="BBM35501.1"/>
    </source>
</evidence>
<reference evidence="1 2" key="1">
    <citation type="submission" date="2019-07" db="EMBL/GenBank/DDBJ databases">
        <title>Complete Genome Sequence of Leptotrichia goodfellowii Strain JCM 16774.</title>
        <authorList>
            <person name="Watanabe S."/>
            <person name="Cui L."/>
        </authorList>
    </citation>
    <scope>NUCLEOTIDE SEQUENCE [LARGE SCALE GENOMIC DNA]</scope>
    <source>
        <strain evidence="1 2">JCM16774</strain>
    </source>
</reference>
<organism evidence="1 2">
    <name type="scientific">Pseudoleptotrichia goodfellowii</name>
    <dbReference type="NCBI Taxonomy" id="157692"/>
    <lineage>
        <taxon>Bacteria</taxon>
        <taxon>Fusobacteriati</taxon>
        <taxon>Fusobacteriota</taxon>
        <taxon>Fusobacteriia</taxon>
        <taxon>Fusobacteriales</taxon>
        <taxon>Leptotrichiaceae</taxon>
        <taxon>Pseudoleptotrichia</taxon>
    </lineage>
</organism>
<sequence>MSTFQDYLKFSDNEEYSQKQLKIIDKITLSEETEKAVKSINKEIKILCLAQVYCPDCRAIVPFMKKFSELNSNIKVNYLPREGNEELLKKLTETVKIPTLVYEKENNMSVFLLEFPNVVQKAMKENPENYDEIKYNFRTGKYNQEIEKELVNYLISL</sequence>
<proteinExistence type="predicted"/>
<dbReference type="Proteomes" id="UP000321606">
    <property type="component" value="Chromosome"/>
</dbReference>
<dbReference type="Pfam" id="PF14595">
    <property type="entry name" value="Thioredoxin_9"/>
    <property type="match status" value="1"/>
</dbReference>
<dbReference type="SUPFAM" id="SSF52833">
    <property type="entry name" value="Thioredoxin-like"/>
    <property type="match status" value="1"/>
</dbReference>
<dbReference type="InterPro" id="IPR036249">
    <property type="entry name" value="Thioredoxin-like_sf"/>
</dbReference>
<gene>
    <name evidence="1" type="ORF">JCM16774_0421</name>
</gene>
<dbReference type="RefSeq" id="WP_006808048.1">
    <property type="nucleotide sequence ID" value="NZ_AP019822.1"/>
</dbReference>
<name>A0A510JAS0_9FUSO</name>
<protein>
    <recommendedName>
        <fullName evidence="3">Thiol-disulfide isomerase and thioredoxins</fullName>
    </recommendedName>
</protein>
<dbReference type="STRING" id="714315.GCA_000516535_00425"/>
<accession>A0A510JAS0</accession>
<evidence type="ECO:0000313" key="2">
    <source>
        <dbReference type="Proteomes" id="UP000321606"/>
    </source>
</evidence>
<dbReference type="EMBL" id="AP019822">
    <property type="protein sequence ID" value="BBM35501.1"/>
    <property type="molecule type" value="Genomic_DNA"/>
</dbReference>
<dbReference type="Gene3D" id="3.40.30.10">
    <property type="entry name" value="Glutaredoxin"/>
    <property type="match status" value="1"/>
</dbReference>